<comment type="caution">
    <text evidence="1">The sequence shown here is derived from an EMBL/GenBank/DDBJ whole genome shotgun (WGS) entry which is preliminary data.</text>
</comment>
<evidence type="ECO:0000313" key="2">
    <source>
        <dbReference type="Proteomes" id="UP000637774"/>
    </source>
</evidence>
<dbReference type="RefSeq" id="WP_188560586.1">
    <property type="nucleotide sequence ID" value="NZ_BMGY01000004.1"/>
</dbReference>
<evidence type="ECO:0000313" key="1">
    <source>
        <dbReference type="EMBL" id="GGH80771.1"/>
    </source>
</evidence>
<keyword evidence="2" id="KW-1185">Reference proteome</keyword>
<reference evidence="2" key="1">
    <citation type="journal article" date="2019" name="Int. J. Syst. Evol. Microbiol.">
        <title>The Global Catalogue of Microorganisms (GCM) 10K type strain sequencing project: providing services to taxonomists for standard genome sequencing and annotation.</title>
        <authorList>
            <consortium name="The Broad Institute Genomics Platform"/>
            <consortium name="The Broad Institute Genome Sequencing Center for Infectious Disease"/>
            <person name="Wu L."/>
            <person name="Ma J."/>
        </authorList>
    </citation>
    <scope>NUCLEOTIDE SEQUENCE [LARGE SCALE GENOMIC DNA]</scope>
    <source>
        <strain evidence="2">CGMCC 1.14966</strain>
    </source>
</reference>
<dbReference type="EMBL" id="BMGY01000004">
    <property type="protein sequence ID" value="GGH80771.1"/>
    <property type="molecule type" value="Genomic_DNA"/>
</dbReference>
<sequence length="64" mass="7184">MQQVCIYPKEAAAVTGTKYSTARALLQRIRAHYAKPARAYVSIAEFCQYTHLPEAEVARALNRS</sequence>
<gene>
    <name evidence="1" type="ORF">GCM10011495_06490</name>
</gene>
<accession>A0ABQ1ZZG4</accession>
<organism evidence="1 2">
    <name type="scientific">Hymenobacter frigidus</name>
    <dbReference type="NCBI Taxonomy" id="1524095"/>
    <lineage>
        <taxon>Bacteria</taxon>
        <taxon>Pseudomonadati</taxon>
        <taxon>Bacteroidota</taxon>
        <taxon>Cytophagia</taxon>
        <taxon>Cytophagales</taxon>
        <taxon>Hymenobacteraceae</taxon>
        <taxon>Hymenobacter</taxon>
    </lineage>
</organism>
<name>A0ABQ1ZZG4_9BACT</name>
<protein>
    <submittedName>
        <fullName evidence="1">Uncharacterized protein</fullName>
    </submittedName>
</protein>
<proteinExistence type="predicted"/>
<dbReference type="Proteomes" id="UP000637774">
    <property type="component" value="Unassembled WGS sequence"/>
</dbReference>